<dbReference type="EMBL" id="AHMY02000067">
    <property type="protein sequence ID" value="EKO13748.1"/>
    <property type="molecule type" value="Genomic_DNA"/>
</dbReference>
<protein>
    <submittedName>
        <fullName evidence="1">Uncharacterized protein</fullName>
    </submittedName>
</protein>
<comment type="caution">
    <text evidence="1">The sequence shown here is derived from an EMBL/GenBank/DDBJ whole genome shotgun (WGS) entry which is preliminary data.</text>
</comment>
<gene>
    <name evidence="1" type="ORF">LEP1GSC081_3028</name>
</gene>
<organism evidence="1 2">
    <name type="scientific">Leptospira kirschneri str. H1</name>
    <dbReference type="NCBI Taxonomy" id="1049966"/>
    <lineage>
        <taxon>Bacteria</taxon>
        <taxon>Pseudomonadati</taxon>
        <taxon>Spirochaetota</taxon>
        <taxon>Spirochaetia</taxon>
        <taxon>Leptospirales</taxon>
        <taxon>Leptospiraceae</taxon>
        <taxon>Leptospira</taxon>
    </lineage>
</organism>
<reference evidence="1 2" key="1">
    <citation type="submission" date="2012-10" db="EMBL/GenBank/DDBJ databases">
        <authorList>
            <person name="Harkins D.M."/>
            <person name="Durkin A.S."/>
            <person name="Brinkac L.M."/>
            <person name="Selengut J.D."/>
            <person name="Sanka R."/>
            <person name="DePew J."/>
            <person name="Purushe J."/>
            <person name="Peacock S.J."/>
            <person name="Thaipadungpanit J."/>
            <person name="Wuthiekanun V.W."/>
            <person name="Day N.P."/>
            <person name="Vinetz J.M."/>
            <person name="Sutton G.G."/>
            <person name="Nelson W.C."/>
            <person name="Fouts D.E."/>
        </authorList>
    </citation>
    <scope>NUCLEOTIDE SEQUENCE [LARGE SCALE GENOMIC DNA]</scope>
    <source>
        <strain evidence="1 2">H1</strain>
    </source>
</reference>
<dbReference type="Proteomes" id="UP000006253">
    <property type="component" value="Unassembled WGS sequence"/>
</dbReference>
<evidence type="ECO:0000313" key="2">
    <source>
        <dbReference type="Proteomes" id="UP000006253"/>
    </source>
</evidence>
<name>A0A0E2AZ43_9LEPT</name>
<sequence>MDDQKSELSNFCGNYCDYFQFLDFKYRLEVKKFQNWRSSHILEVDLKSSDSNFFRKMNHGFFTPCSR</sequence>
<proteinExistence type="predicted"/>
<evidence type="ECO:0000313" key="1">
    <source>
        <dbReference type="EMBL" id="EKO13748.1"/>
    </source>
</evidence>
<accession>A0A0E2AZ43</accession>
<dbReference type="AlphaFoldDB" id="A0A0E2AZ43"/>